<evidence type="ECO:0000256" key="3">
    <source>
        <dbReference type="ARBA" id="ARBA00004625"/>
    </source>
</evidence>
<evidence type="ECO:0000313" key="22">
    <source>
        <dbReference type="Proteomes" id="UP000101267"/>
    </source>
</evidence>
<keyword evidence="5" id="KW-0945">Host-virus interaction</keyword>
<sequence>MEKLILVTILLFANPIFTSVVKNDADYCFQGGRLSLKKANVRLGHRQCIRDDVSMIKQTYIKTGNDSKGPLYEMHIYRKDVVRGWYECNPKAFEDGPLQLLEVDDDLNMHFSHYACTKICNIKIDKEYARVELTSNGLNYYEVLGTLNQRNWLLSKVHIDLSHTCENLMITCGSSNLKFHACFKQHMECNRFFKNTWIPALIIDGFCTNLELFLFFLFLFICFSLLWLLTKTILCYFLVPIYLPLVYIYSKFYHRFFKQCSLCGLAVHPLQSCGVECICGMVFESTERLKRHRDSALGCKGYKTGIAARKACRSKISNLGLSLFLAVFLFLFITPTIAVQIKISDGRILEASEISNSIQELYTTVEKIQTFDLYLSIVFIFLTLLSCLLLFTKYILERSTLMSSAKCKHCRMFHRFKALCDKSCICGFIDKGESETFLKNLRPITHTASNKCFTKLFRRRSISLDLITFILILAAATTALTGAIAESCTMSSKEEKYVCECLHDPSKDIISLAKKCLSISTDINCGDAPKMIDALKKGSITEDAKIHIDELVKLRRSDLYQMQSHANTTGWFYTLEIISSITGCPTEQQKNADLAEIEINLRVKTPFPCTAEQATAYKKQCECMKGQACDSTNIQPAYQGKQEKFETDLRFLLSKLHRVVPGGFEEVLLHAIEIKDEDVTKHILSKLESGPINSAPTASGYLKVLLKSYSKDSITITSTNRALDRIVKPGNVSVQTYLHSTEIQKLVGTQAIKICPITSDWYAVGCLGLTNRDSINLLACKSKAYKIKTGSLFEVSGNLCFMDQTCDIDMPALLEQDMERIKKMVCSKFAKEKAKTTFINPKDLSKYCKYNGQGTCNVTNGDENISRSVVQCGNEIIHADINHLYQKPEEDHGVFCFDKACKGTRAFIAPFRLSKCDLTPEGQLAMRDIYVTGHRTLEDYIGGIKTSLIQGLKLDKYLPTANLPKHVPIYKHLTIQGSETSEGIASSFIKFSLAAMTGTSAGFHITTPDGKQLFDIVVYIFSSEVSSVYDYAYTTGYTKMFRNFHDEQCTDSCPKSIPGMPKEALAFFKERTSKWGCEEWGCLAINTGCVFGWCQDVISNDARVYQKSTESEVNIRLCISLPTETFCQHIRGAEPSIGETVSAQLSTVQVDHFKTPVLIRDGLAYYGQINNLGSFAPICGSVQKVKKRTFGAGSPIVDYTCHAAYRKDIIIRKCYENFYKSCLLLDKYDVVFGRKTNDSIVLKRDNLNLGNLEVKILLGDINFKQFTEDVEIYYKAKCVGCIDCIEGVSCNIELHSDRDMSCPIKSNDCELFYTRLLIESSKNQYDIKLKCLNRINSIDLTICTNNQKVPLELVLHTDKIEVNNNDSPTYIREEDLRCNTWLCKVYNEGLGGISGILKMIAGDYYYWAAGFFVSVIVLFLFIYILLPLITKFIKNIKDIKRLDDARDSIVRRRLLEQKKIG</sequence>
<organism evidence="21 22">
    <name type="scientific">Rio Preto da Eva virus</name>
    <dbReference type="NCBI Taxonomy" id="1538455"/>
    <lineage>
        <taxon>Viruses</taxon>
        <taxon>Riboviria</taxon>
        <taxon>Orthornavirae</taxon>
        <taxon>Negarnaviricota</taxon>
        <taxon>Polyploviricotina</taxon>
        <taxon>Bunyaviricetes</taxon>
        <taxon>Elliovirales</taxon>
        <taxon>Peribunyaviridae</taxon>
        <taxon>Pacuvirus</taxon>
        <taxon>Pacuvirus evaense</taxon>
    </lineage>
</organism>
<dbReference type="GO" id="GO:0044003">
    <property type="term" value="P:symbiont-mediated perturbation of host process"/>
    <property type="evidence" value="ECO:0007669"/>
    <property type="project" value="InterPro"/>
</dbReference>
<dbReference type="EMBL" id="KM225258">
    <property type="protein sequence ID" value="AIN55745.1"/>
    <property type="molecule type" value="Viral_cRNA"/>
</dbReference>
<dbReference type="KEGG" id="vg:41324485"/>
<keyword evidence="10" id="KW-0946">Virion</keyword>
<feature type="domain" description="Bunyavirus glycoprotein G1" evidence="19">
    <location>
        <begin position="621"/>
        <end position="1389"/>
    </location>
</feature>
<evidence type="ECO:0000313" key="21">
    <source>
        <dbReference type="EMBL" id="AIN55745.1"/>
    </source>
</evidence>
<dbReference type="GO" id="GO:0055036">
    <property type="term" value="C:virion membrane"/>
    <property type="evidence" value="ECO:0007669"/>
    <property type="project" value="UniProtKB-SubCell"/>
</dbReference>
<evidence type="ECO:0000256" key="12">
    <source>
        <dbReference type="ARBA" id="ARBA00022989"/>
    </source>
</evidence>
<dbReference type="GO" id="GO:0044167">
    <property type="term" value="C:host cell endoplasmic reticulum membrane"/>
    <property type="evidence" value="ECO:0007669"/>
    <property type="project" value="UniProtKB-SubCell"/>
</dbReference>
<name>A0A088NCC1_9VIRU</name>
<evidence type="ECO:0000256" key="11">
    <source>
        <dbReference type="ARBA" id="ARBA00022870"/>
    </source>
</evidence>
<evidence type="ECO:0000256" key="16">
    <source>
        <dbReference type="ARBA" id="ARBA00023296"/>
    </source>
</evidence>
<evidence type="ECO:0000256" key="14">
    <source>
        <dbReference type="ARBA" id="ARBA00023180"/>
    </source>
</evidence>
<protein>
    <recommendedName>
        <fullName evidence="4">Envelopment polyprotein</fullName>
    </recommendedName>
    <alternativeName>
        <fullName evidence="17">M polyprotein</fullName>
    </alternativeName>
</protein>
<evidence type="ECO:0000256" key="5">
    <source>
        <dbReference type="ARBA" id="ARBA00022581"/>
    </source>
</evidence>
<dbReference type="InterPro" id="IPR005167">
    <property type="entry name" value="Bunya_G1"/>
</dbReference>
<feature type="transmembrane region" description="Helical" evidence="18">
    <location>
        <begin position="319"/>
        <end position="341"/>
    </location>
</feature>
<keyword evidence="12 18" id="KW-1133">Transmembrane helix</keyword>
<evidence type="ECO:0000256" key="8">
    <source>
        <dbReference type="ARBA" id="ARBA00022804"/>
    </source>
</evidence>
<feature type="transmembrane region" description="Helical" evidence="18">
    <location>
        <begin position="373"/>
        <end position="396"/>
    </location>
</feature>
<evidence type="ECO:0000256" key="6">
    <source>
        <dbReference type="ARBA" id="ARBA00022692"/>
    </source>
</evidence>
<dbReference type="InterPro" id="IPR026400">
    <property type="entry name" value="Bunya_nonstruc_pro_NSm"/>
</dbReference>
<dbReference type="GO" id="GO:0044178">
    <property type="term" value="C:host cell Golgi membrane"/>
    <property type="evidence" value="ECO:0007669"/>
    <property type="project" value="UniProtKB-SubCell"/>
</dbReference>
<accession>A0A088NCC1</accession>
<dbReference type="GO" id="GO:0046718">
    <property type="term" value="P:symbiont entry into host cell"/>
    <property type="evidence" value="ECO:0007669"/>
    <property type="project" value="UniProtKB-KW"/>
</dbReference>
<reference evidence="21 22" key="1">
    <citation type="submission" date="2014-07" db="EMBL/GenBank/DDBJ databases">
        <title>Pacui virus, Rio Preto da Eva virus and Tapirape virus, three distinct viruses belonging to the family Bunyaviridae.</title>
        <authorList>
            <person name="Rodrigues D.S.G."/>
            <person name="Medeiros D.B.A."/>
            <person name="Nunes M.R.T."/>
            <person name="Vasconcelos P.F.C."/>
        </authorList>
    </citation>
    <scope>NUCLEOTIDE SEQUENCE [LARGE SCALE GENOMIC DNA]</scope>
    <source>
        <strain evidence="21">BEAR540870</strain>
    </source>
</reference>
<evidence type="ECO:0000256" key="10">
    <source>
        <dbReference type="ARBA" id="ARBA00022844"/>
    </source>
</evidence>
<dbReference type="GO" id="GO:0019062">
    <property type="term" value="P:virion attachment to host cell"/>
    <property type="evidence" value="ECO:0007669"/>
    <property type="project" value="UniProtKB-KW"/>
</dbReference>
<keyword evidence="15" id="KW-1038">Host endoplasmic reticulum</keyword>
<evidence type="ECO:0000259" key="19">
    <source>
        <dbReference type="Pfam" id="PF03557"/>
    </source>
</evidence>
<feature type="transmembrane region" description="Helical" evidence="18">
    <location>
        <begin position="464"/>
        <end position="485"/>
    </location>
</feature>
<keyword evidence="7" id="KW-0732">Signal</keyword>
<evidence type="ECO:0000256" key="13">
    <source>
        <dbReference type="ARBA" id="ARBA00023136"/>
    </source>
</evidence>
<dbReference type="NCBIfam" id="TIGR04210">
    <property type="entry name" value="bunya_NSm"/>
    <property type="match status" value="1"/>
</dbReference>
<keyword evidence="6 18" id="KW-0812">Transmembrane</keyword>
<dbReference type="GeneID" id="41324485"/>
<feature type="transmembrane region" description="Helical" evidence="18">
    <location>
        <begin position="212"/>
        <end position="245"/>
    </location>
</feature>
<comment type="subcellular location">
    <subcellularLocation>
        <location evidence="2">Host Golgi apparatus membrane</location>
        <topology evidence="2">Multi-pass membrane protein</topology>
    </subcellularLocation>
    <subcellularLocation>
        <location evidence="3">Host endoplasmic reticulum membrane</location>
    </subcellularLocation>
    <subcellularLocation>
        <location evidence="1">Virion membrane</location>
    </subcellularLocation>
</comment>
<evidence type="ECO:0000256" key="18">
    <source>
        <dbReference type="SAM" id="Phobius"/>
    </source>
</evidence>
<keyword evidence="13 18" id="KW-0472">Membrane</keyword>
<feature type="domain" description="Bunyavirus glycoprotein G2" evidence="20">
    <location>
        <begin position="28"/>
        <end position="309"/>
    </location>
</feature>
<proteinExistence type="predicted"/>
<evidence type="ECO:0000256" key="15">
    <source>
        <dbReference type="ARBA" id="ARBA00023184"/>
    </source>
</evidence>
<dbReference type="Pfam" id="PF03557">
    <property type="entry name" value="Bunya_G1"/>
    <property type="match status" value="1"/>
</dbReference>
<keyword evidence="22" id="KW-1185">Reference proteome</keyword>
<evidence type="ECO:0000256" key="1">
    <source>
        <dbReference type="ARBA" id="ARBA00004182"/>
    </source>
</evidence>
<keyword evidence="8" id="KW-1161">Viral attachment to host cell</keyword>
<feature type="transmembrane region" description="Helical" evidence="18">
    <location>
        <begin position="1404"/>
        <end position="1426"/>
    </location>
</feature>
<evidence type="ECO:0000256" key="4">
    <source>
        <dbReference type="ARBA" id="ARBA00015294"/>
    </source>
</evidence>
<evidence type="ECO:0000259" key="20">
    <source>
        <dbReference type="Pfam" id="PF03563"/>
    </source>
</evidence>
<evidence type="ECO:0000256" key="9">
    <source>
        <dbReference type="ARBA" id="ARBA00022812"/>
    </source>
</evidence>
<evidence type="ECO:0000256" key="7">
    <source>
        <dbReference type="ARBA" id="ARBA00022729"/>
    </source>
</evidence>
<dbReference type="Proteomes" id="UP000101267">
    <property type="component" value="Genome"/>
</dbReference>
<dbReference type="RefSeq" id="YP_009666932.1">
    <property type="nucleotide sequence ID" value="NC_043603.1"/>
</dbReference>
<dbReference type="Pfam" id="PF03563">
    <property type="entry name" value="Bunya_G2"/>
    <property type="match status" value="1"/>
</dbReference>
<keyword evidence="14" id="KW-0325">Glycoprotein</keyword>
<dbReference type="InterPro" id="IPR005168">
    <property type="entry name" value="Bunya_G2"/>
</dbReference>
<keyword evidence="11" id="KW-1043">Host membrane</keyword>
<evidence type="ECO:0000256" key="17">
    <source>
        <dbReference type="ARBA" id="ARBA00031199"/>
    </source>
</evidence>
<keyword evidence="16" id="KW-1160">Virus entry into host cell</keyword>
<keyword evidence="9" id="KW-1040">Host Golgi apparatus</keyword>
<evidence type="ECO:0000256" key="2">
    <source>
        <dbReference type="ARBA" id="ARBA00004252"/>
    </source>
</evidence>